<dbReference type="OrthoDB" id="6021021at2759"/>
<sequence length="127" mass="14494">MISLPEGSTLFGLQPDKGKSPVWYERFLDARLARPQTSVNDEDLSAKNANYNLMLNHTAHSLKNMLIEQMAKLYIIRSGIVDQTLAEELKRTEPDYIGHQPDCTERADSIINLFEHLLFDFVFGIPD</sequence>
<dbReference type="Proteomes" id="UP000278807">
    <property type="component" value="Unassembled WGS sequence"/>
</dbReference>
<keyword evidence="2" id="KW-1185">Reference proteome</keyword>
<protein>
    <submittedName>
        <fullName evidence="3">PSD1 domain-containing protein</fullName>
    </submittedName>
</protein>
<evidence type="ECO:0000313" key="2">
    <source>
        <dbReference type="Proteomes" id="UP000278807"/>
    </source>
</evidence>
<evidence type="ECO:0000313" key="1">
    <source>
        <dbReference type="EMBL" id="VDN98006.1"/>
    </source>
</evidence>
<gene>
    <name evidence="1" type="ORF">HNAJ_LOCUS2147</name>
</gene>
<name>A0A0R3T510_RODNA</name>
<dbReference type="AlphaFoldDB" id="A0A0R3T510"/>
<dbReference type="EMBL" id="UZAE01000991">
    <property type="protein sequence ID" value="VDN98006.1"/>
    <property type="molecule type" value="Genomic_DNA"/>
</dbReference>
<evidence type="ECO:0000313" key="3">
    <source>
        <dbReference type="WBParaSite" id="HNAJ_0000214801-mRNA-1"/>
    </source>
</evidence>
<accession>A0A0R3T510</accession>
<dbReference type="WBParaSite" id="HNAJ_0000214801-mRNA-1">
    <property type="protein sequence ID" value="HNAJ_0000214801-mRNA-1"/>
    <property type="gene ID" value="HNAJ_0000214801"/>
</dbReference>
<proteinExistence type="predicted"/>
<reference evidence="3" key="1">
    <citation type="submission" date="2017-02" db="UniProtKB">
        <authorList>
            <consortium name="WormBaseParasite"/>
        </authorList>
    </citation>
    <scope>IDENTIFICATION</scope>
</reference>
<reference evidence="1 2" key="2">
    <citation type="submission" date="2018-11" db="EMBL/GenBank/DDBJ databases">
        <authorList>
            <consortium name="Pathogen Informatics"/>
        </authorList>
    </citation>
    <scope>NUCLEOTIDE SEQUENCE [LARGE SCALE GENOMIC DNA]</scope>
</reference>
<organism evidence="3">
    <name type="scientific">Rodentolepis nana</name>
    <name type="common">Dwarf tapeworm</name>
    <name type="synonym">Hymenolepis nana</name>
    <dbReference type="NCBI Taxonomy" id="102285"/>
    <lineage>
        <taxon>Eukaryota</taxon>
        <taxon>Metazoa</taxon>
        <taxon>Spiralia</taxon>
        <taxon>Lophotrochozoa</taxon>
        <taxon>Platyhelminthes</taxon>
        <taxon>Cestoda</taxon>
        <taxon>Eucestoda</taxon>
        <taxon>Cyclophyllidea</taxon>
        <taxon>Hymenolepididae</taxon>
        <taxon>Rodentolepis</taxon>
    </lineage>
</organism>